<feature type="transmembrane region" description="Helical" evidence="1">
    <location>
        <begin position="21"/>
        <end position="42"/>
    </location>
</feature>
<accession>A0A6A5KGJ7</accession>
<dbReference type="Proteomes" id="UP000800040">
    <property type="component" value="Unassembled WGS sequence"/>
</dbReference>
<name>A0A6A5KGJ7_9PLEO</name>
<dbReference type="EMBL" id="ML975289">
    <property type="protein sequence ID" value="KAF1835270.1"/>
    <property type="molecule type" value="Genomic_DNA"/>
</dbReference>
<keyword evidence="3" id="KW-1185">Reference proteome</keyword>
<protein>
    <submittedName>
        <fullName evidence="2">Uncharacterized protein</fullName>
    </submittedName>
</protein>
<feature type="non-terminal residue" evidence="2">
    <location>
        <position position="92"/>
    </location>
</feature>
<dbReference type="OrthoDB" id="3797897at2759"/>
<reference evidence="2" key="1">
    <citation type="submission" date="2020-01" db="EMBL/GenBank/DDBJ databases">
        <authorList>
            <consortium name="DOE Joint Genome Institute"/>
            <person name="Haridas S."/>
            <person name="Albert R."/>
            <person name="Binder M."/>
            <person name="Bloem J."/>
            <person name="Labutti K."/>
            <person name="Salamov A."/>
            <person name="Andreopoulos B."/>
            <person name="Baker S.E."/>
            <person name="Barry K."/>
            <person name="Bills G."/>
            <person name="Bluhm B.H."/>
            <person name="Cannon C."/>
            <person name="Castanera R."/>
            <person name="Culley D.E."/>
            <person name="Daum C."/>
            <person name="Ezra D."/>
            <person name="Gonzalez J.B."/>
            <person name="Henrissat B."/>
            <person name="Kuo A."/>
            <person name="Liang C."/>
            <person name="Lipzen A."/>
            <person name="Lutzoni F."/>
            <person name="Magnuson J."/>
            <person name="Mondo S."/>
            <person name="Nolan M."/>
            <person name="Ohm R."/>
            <person name="Pangilinan J."/>
            <person name="Park H.-J."/>
            <person name="Ramirez L."/>
            <person name="Alfaro M."/>
            <person name="Sun H."/>
            <person name="Tritt A."/>
            <person name="Yoshinaga Y."/>
            <person name="Zwiers L.-H."/>
            <person name="Turgeon B.G."/>
            <person name="Goodwin S.B."/>
            <person name="Spatafora J.W."/>
            <person name="Crous P.W."/>
            <person name="Grigoriev I.V."/>
        </authorList>
    </citation>
    <scope>NUCLEOTIDE SEQUENCE</scope>
    <source>
        <strain evidence="2">P77</strain>
    </source>
</reference>
<proteinExistence type="predicted"/>
<feature type="non-terminal residue" evidence="2">
    <location>
        <position position="1"/>
    </location>
</feature>
<gene>
    <name evidence="2" type="ORF">BDW02DRAFT_467984</name>
</gene>
<keyword evidence="1" id="KW-0472">Membrane</keyword>
<organism evidence="2 3">
    <name type="scientific">Decorospora gaudefroyi</name>
    <dbReference type="NCBI Taxonomy" id="184978"/>
    <lineage>
        <taxon>Eukaryota</taxon>
        <taxon>Fungi</taxon>
        <taxon>Dikarya</taxon>
        <taxon>Ascomycota</taxon>
        <taxon>Pezizomycotina</taxon>
        <taxon>Dothideomycetes</taxon>
        <taxon>Pleosporomycetidae</taxon>
        <taxon>Pleosporales</taxon>
        <taxon>Pleosporineae</taxon>
        <taxon>Pleosporaceae</taxon>
        <taxon>Decorospora</taxon>
    </lineage>
</organism>
<dbReference type="AlphaFoldDB" id="A0A6A5KGJ7"/>
<evidence type="ECO:0000313" key="2">
    <source>
        <dbReference type="EMBL" id="KAF1835270.1"/>
    </source>
</evidence>
<keyword evidence="1" id="KW-0812">Transmembrane</keyword>
<sequence>PQAPSFSLIHDLRTARPAVRYTIYAGLALMATAETTFWFHVLRAKFFPSRSEEGKAREDELLGRVREAGRRVRGVWVGNYGRYFGADIWGVG</sequence>
<evidence type="ECO:0000256" key="1">
    <source>
        <dbReference type="SAM" id="Phobius"/>
    </source>
</evidence>
<evidence type="ECO:0000313" key="3">
    <source>
        <dbReference type="Proteomes" id="UP000800040"/>
    </source>
</evidence>
<keyword evidence="1" id="KW-1133">Transmembrane helix</keyword>